<dbReference type="Pfam" id="PF08640">
    <property type="entry name" value="U3_assoc_6"/>
    <property type="match status" value="1"/>
</dbReference>
<evidence type="ECO:0000259" key="9">
    <source>
        <dbReference type="Pfam" id="PF24892"/>
    </source>
</evidence>
<evidence type="ECO:0000256" key="6">
    <source>
        <dbReference type="SAM" id="MobiDB-lite"/>
    </source>
</evidence>
<feature type="compositionally biased region" description="Basic residues" evidence="6">
    <location>
        <begin position="1017"/>
        <end position="1032"/>
    </location>
</feature>
<protein>
    <submittedName>
        <fullName evidence="10">Uncharacterized protein</fullName>
    </submittedName>
</protein>
<comment type="subcellular location">
    <subcellularLocation>
        <location evidence="1">Nucleus</location>
        <location evidence="1">Nucleolus</location>
    </subcellularLocation>
</comment>
<dbReference type="SMART" id="SM00386">
    <property type="entry name" value="HAT"/>
    <property type="match status" value="4"/>
</dbReference>
<evidence type="ECO:0000259" key="8">
    <source>
        <dbReference type="Pfam" id="PF08698"/>
    </source>
</evidence>
<evidence type="ECO:0000256" key="5">
    <source>
        <dbReference type="ARBA" id="ARBA00023242"/>
    </source>
</evidence>
<dbReference type="Gene3D" id="1.25.40.10">
    <property type="entry name" value="Tetratricopeptide repeat domain"/>
    <property type="match status" value="1"/>
</dbReference>
<evidence type="ECO:0000259" key="7">
    <source>
        <dbReference type="Pfam" id="PF08640"/>
    </source>
</evidence>
<comment type="caution">
    <text evidence="10">The sequence shown here is derived from an EMBL/GenBank/DDBJ whole genome shotgun (WGS) entry which is preliminary data.</text>
</comment>
<dbReference type="Proteomes" id="UP001445076">
    <property type="component" value="Unassembled WGS sequence"/>
</dbReference>
<dbReference type="Pfam" id="PF24892">
    <property type="entry name" value="UTP6_C"/>
    <property type="match status" value="1"/>
</dbReference>
<evidence type="ECO:0000256" key="2">
    <source>
        <dbReference type="ARBA" id="ARBA00010734"/>
    </source>
</evidence>
<dbReference type="PANTHER" id="PTHR23271:SF1">
    <property type="entry name" value="U3 SMALL NUCLEOLAR RNA-ASSOCIATED PROTEIN 6 HOMOLOG"/>
    <property type="match status" value="1"/>
</dbReference>
<dbReference type="SUPFAM" id="SSF48452">
    <property type="entry name" value="TPR-like"/>
    <property type="match status" value="1"/>
</dbReference>
<dbReference type="GO" id="GO:0032040">
    <property type="term" value="C:small-subunit processome"/>
    <property type="evidence" value="ECO:0007669"/>
    <property type="project" value="TreeGrafter"/>
</dbReference>
<evidence type="ECO:0000256" key="1">
    <source>
        <dbReference type="ARBA" id="ARBA00004604"/>
    </source>
</evidence>
<keyword evidence="5" id="KW-0539">Nucleus</keyword>
<proteinExistence type="inferred from homology"/>
<dbReference type="AlphaFoldDB" id="A0AAW0X2N8"/>
<feature type="compositionally biased region" description="Acidic residues" evidence="6">
    <location>
        <begin position="320"/>
        <end position="337"/>
    </location>
</feature>
<keyword evidence="11" id="KW-1185">Reference proteome</keyword>
<dbReference type="EMBL" id="JARKIK010000053">
    <property type="protein sequence ID" value="KAK8733733.1"/>
    <property type="molecule type" value="Genomic_DNA"/>
</dbReference>
<feature type="compositionally biased region" description="Acidic residues" evidence="6">
    <location>
        <begin position="368"/>
        <end position="377"/>
    </location>
</feature>
<feature type="region of interest" description="Disordered" evidence="6">
    <location>
        <begin position="1009"/>
        <end position="1032"/>
    </location>
</feature>
<keyword evidence="3" id="KW-0698">rRNA processing</keyword>
<dbReference type="InterPro" id="IPR011990">
    <property type="entry name" value="TPR-like_helical_dom_sf"/>
</dbReference>
<dbReference type="InterPro" id="IPR056907">
    <property type="entry name" value="UTP6_C"/>
</dbReference>
<evidence type="ECO:0000313" key="11">
    <source>
        <dbReference type="Proteomes" id="UP001445076"/>
    </source>
</evidence>
<feature type="compositionally biased region" description="Basic and acidic residues" evidence="6">
    <location>
        <begin position="338"/>
        <end position="353"/>
    </location>
</feature>
<feature type="domain" description="U3 small nucleolar RNA-associated protein 6 homolog C-terminal" evidence="9">
    <location>
        <begin position="511"/>
        <end position="695"/>
    </location>
</feature>
<feature type="domain" description="U3 small nucleolar RNA-associated protein 6 N-terminal" evidence="7">
    <location>
        <begin position="9"/>
        <end position="90"/>
    </location>
</feature>
<dbReference type="InterPro" id="IPR013949">
    <property type="entry name" value="Utp6"/>
</dbReference>
<comment type="similarity">
    <text evidence="2">Belongs to the UTP6 family.</text>
</comment>
<sequence>MAEFVEKNIEETIPEVEEMERIGLLSSKEVKKLIQTRRDFHYRLVRKSKNKADYINYVNYERKVIDLVKIRRKQIGIREKSKQIETAICKRVMKMLRYLTRVWPSHLDTWKLRTSFAQHIGWKDEIGFAFAEQIRYHGNRENVWVAWAKWEIEERENFDKARKILLSTAQLYHPKSHFIKRELFRLELLYVESLMNKMKNGNNTGLEEIIAKNRDKVLNCAVAKAVYQNAVTSLPDPELYLQLYQVADKHKFAHTLRDEIYRDVCVKFPNTAGVWKLKAQRMAFGLTLVECEGHENDVTTGRNKEVADRKVNKENMDSYEKEEEDIAVDTDNEEEAVETEKCSKEYKTKSEDLRESDENDSEASVGDDGSDSEDDMDKTESNKKASNVNDILHTDQTIEKVVSDMKTENAIDNKVDIPNLPRNMSPMGMLECIILAFDEATRVIGGSFLNTYIEELLPLLYQCWGAADMTDLIFKKLISFSETHTHVLSPLSFFVLCQVMCEMSLPINDIQSVLEEAIKCHPEVAHLRLKFVQLIIRKLSNKQMMEEFNKVAASIKGDCGLQAWLVMTKHMTNDSLRTKIFLQALDHEDTTVSQGMRVQYLKETGLQRGIESTRKLYQKLCWRPPFTAKLHALMVELELAQIKINVENIRNIFNNALQQHGTKHPGVWLAYIQFEKHHGDPLKAGGLFTRAEKELEAKEAHLFREFNISIRELLEEGTAAFSDDQGQSILIEKVSYEDMEEDGHLCKPALVTLFKEELILLHSADQARKKFFSSINTMEKQLNEGNANAAKEDGSEWEQVLQSLIGHKVVLSVQKVEVKHLAPESSISMESKMIVPRFKNRHQATDELKLEVEDSVQTERENHITKILKSCAVLKPEFMQETHVSPYFIGKKKAKEQCRREREKTKGPGWFNMKAPELTEEVKRDLEVLQMRSVLDPKRHFKSTDMKVLPKYFHLGRVVDNPIEFYSSRIPKKERKRTLAEEIIHDEEALRYQKRKYTEIIAAKHKKLLRHQEQHKKTDKKAHKKADKSKSK</sequence>
<dbReference type="InterPro" id="IPR003107">
    <property type="entry name" value="HAT"/>
</dbReference>
<dbReference type="InterPro" id="IPR014810">
    <property type="entry name" value="Fcf2_C"/>
</dbReference>
<evidence type="ECO:0000256" key="3">
    <source>
        <dbReference type="ARBA" id="ARBA00022552"/>
    </source>
</evidence>
<evidence type="ECO:0000256" key="4">
    <source>
        <dbReference type="ARBA" id="ARBA00022737"/>
    </source>
</evidence>
<dbReference type="InterPro" id="IPR055347">
    <property type="entry name" value="UTP6_N"/>
</dbReference>
<gene>
    <name evidence="10" type="ORF">OTU49_006460</name>
</gene>
<accession>A0AAW0X2N8</accession>
<dbReference type="Pfam" id="PF08698">
    <property type="entry name" value="Fcf2"/>
    <property type="match status" value="1"/>
</dbReference>
<keyword evidence="4" id="KW-0677">Repeat</keyword>
<feature type="domain" description="Fcf2 pre-rRNA processing C-terminal" evidence="8">
    <location>
        <begin position="903"/>
        <end position="996"/>
    </location>
</feature>
<dbReference type="PANTHER" id="PTHR23271">
    <property type="entry name" value="HEPATOCELLULAR CARCINOMA-ASSOCIATED ANTIGEN 66"/>
    <property type="match status" value="1"/>
</dbReference>
<dbReference type="GO" id="GO:0030515">
    <property type="term" value="F:snoRNA binding"/>
    <property type="evidence" value="ECO:0007669"/>
    <property type="project" value="InterPro"/>
</dbReference>
<name>A0AAW0X2N8_CHEQU</name>
<reference evidence="10 11" key="1">
    <citation type="journal article" date="2024" name="BMC Genomics">
        <title>Genome assembly of redclaw crayfish (Cherax quadricarinatus) provides insights into its immune adaptation and hypoxia tolerance.</title>
        <authorList>
            <person name="Liu Z."/>
            <person name="Zheng J."/>
            <person name="Li H."/>
            <person name="Fang K."/>
            <person name="Wang S."/>
            <person name="He J."/>
            <person name="Zhou D."/>
            <person name="Weng S."/>
            <person name="Chi M."/>
            <person name="Gu Z."/>
            <person name="He J."/>
            <person name="Li F."/>
            <person name="Wang M."/>
        </authorList>
    </citation>
    <scope>NUCLEOTIDE SEQUENCE [LARGE SCALE GENOMIC DNA]</scope>
    <source>
        <strain evidence="10">ZL_2023a</strain>
    </source>
</reference>
<dbReference type="GO" id="GO:0000462">
    <property type="term" value="P:maturation of SSU-rRNA from tricistronic rRNA transcript (SSU-rRNA, 5.8S rRNA, LSU-rRNA)"/>
    <property type="evidence" value="ECO:0007669"/>
    <property type="project" value="InterPro"/>
</dbReference>
<feature type="region of interest" description="Disordered" evidence="6">
    <location>
        <begin position="313"/>
        <end position="390"/>
    </location>
</feature>
<dbReference type="GO" id="GO:0034388">
    <property type="term" value="C:Pwp2p-containing subcomplex of 90S preribosome"/>
    <property type="evidence" value="ECO:0007669"/>
    <property type="project" value="TreeGrafter"/>
</dbReference>
<evidence type="ECO:0000313" key="10">
    <source>
        <dbReference type="EMBL" id="KAK8733733.1"/>
    </source>
</evidence>
<organism evidence="10 11">
    <name type="scientific">Cherax quadricarinatus</name>
    <name type="common">Australian red claw crayfish</name>
    <dbReference type="NCBI Taxonomy" id="27406"/>
    <lineage>
        <taxon>Eukaryota</taxon>
        <taxon>Metazoa</taxon>
        <taxon>Ecdysozoa</taxon>
        <taxon>Arthropoda</taxon>
        <taxon>Crustacea</taxon>
        <taxon>Multicrustacea</taxon>
        <taxon>Malacostraca</taxon>
        <taxon>Eumalacostraca</taxon>
        <taxon>Eucarida</taxon>
        <taxon>Decapoda</taxon>
        <taxon>Pleocyemata</taxon>
        <taxon>Astacidea</taxon>
        <taxon>Parastacoidea</taxon>
        <taxon>Parastacidae</taxon>
        <taxon>Cherax</taxon>
    </lineage>
</organism>